<organism evidence="4 5">
    <name type="scientific">Actinoplanes lobatus</name>
    <dbReference type="NCBI Taxonomy" id="113568"/>
    <lineage>
        <taxon>Bacteria</taxon>
        <taxon>Bacillati</taxon>
        <taxon>Actinomycetota</taxon>
        <taxon>Actinomycetes</taxon>
        <taxon>Micromonosporales</taxon>
        <taxon>Micromonosporaceae</taxon>
        <taxon>Actinoplanes</taxon>
    </lineage>
</organism>
<keyword evidence="1" id="KW-0175">Coiled coil</keyword>
<name>A0ABQ4AE86_9ACTN</name>
<evidence type="ECO:0000256" key="1">
    <source>
        <dbReference type="SAM" id="Coils"/>
    </source>
</evidence>
<reference evidence="4 5" key="1">
    <citation type="submission" date="2021-01" db="EMBL/GenBank/DDBJ databases">
        <title>Whole genome shotgun sequence of Actinoplanes lobatus NBRC 12513.</title>
        <authorList>
            <person name="Komaki H."/>
            <person name="Tamura T."/>
        </authorList>
    </citation>
    <scope>NUCLEOTIDE SEQUENCE [LARGE SCALE GENOMIC DNA]</scope>
    <source>
        <strain evidence="4 5">NBRC 12513</strain>
    </source>
</reference>
<accession>A0ABQ4AE86</accession>
<evidence type="ECO:0000313" key="4">
    <source>
        <dbReference type="EMBL" id="GIE39317.1"/>
    </source>
</evidence>
<feature type="transmembrane region" description="Helical" evidence="3">
    <location>
        <begin position="53"/>
        <end position="75"/>
    </location>
</feature>
<feature type="coiled-coil region" evidence="1">
    <location>
        <begin position="226"/>
        <end position="293"/>
    </location>
</feature>
<feature type="region of interest" description="Disordered" evidence="2">
    <location>
        <begin position="421"/>
        <end position="448"/>
    </location>
</feature>
<evidence type="ECO:0000313" key="5">
    <source>
        <dbReference type="Proteomes" id="UP000631312"/>
    </source>
</evidence>
<dbReference type="InterPro" id="IPR025519">
    <property type="entry name" value="DUF4407"/>
</dbReference>
<feature type="compositionally biased region" description="Polar residues" evidence="2">
    <location>
        <begin position="436"/>
        <end position="448"/>
    </location>
</feature>
<evidence type="ECO:0000256" key="3">
    <source>
        <dbReference type="SAM" id="Phobius"/>
    </source>
</evidence>
<evidence type="ECO:0000256" key="2">
    <source>
        <dbReference type="SAM" id="MobiDB-lite"/>
    </source>
</evidence>
<dbReference type="Pfam" id="PF14362">
    <property type="entry name" value="DUF4407"/>
    <property type="match status" value="1"/>
</dbReference>
<keyword evidence="3" id="KW-0812">Transmembrane</keyword>
<gene>
    <name evidence="4" type="ORF">Alo02nite_22150</name>
</gene>
<comment type="caution">
    <text evidence="4">The sequence shown here is derived from an EMBL/GenBank/DDBJ whole genome shotgun (WGS) entry which is preliminary data.</text>
</comment>
<dbReference type="EMBL" id="BOMP01000033">
    <property type="protein sequence ID" value="GIE39317.1"/>
    <property type="molecule type" value="Genomic_DNA"/>
</dbReference>
<feature type="transmembrane region" description="Helical" evidence="3">
    <location>
        <begin position="26"/>
        <end position="47"/>
    </location>
</feature>
<keyword evidence="3" id="KW-0472">Membrane</keyword>
<evidence type="ECO:0008006" key="6">
    <source>
        <dbReference type="Google" id="ProtNLM"/>
    </source>
</evidence>
<protein>
    <recommendedName>
        <fullName evidence="6">DUF4407 domain-containing protein</fullName>
    </recommendedName>
</protein>
<dbReference type="Proteomes" id="UP000631312">
    <property type="component" value="Unassembled WGS sequence"/>
</dbReference>
<sequence length="448" mass="48422">MGLKRTLAGFAGGQSKLLGVTPGDELRYAAMGGVIVSTALVAAASAAMAVHMALGTGVLVAVLIGLAWGLIIFNLDRLLVVQMTRQGSRRLTLMMAIPRLLLAIVLGAVISTPVVLKIFEAEIETQLTVMHARQVAEYNRETAQNPDYASIPELEKTIAADEKVAAGGAGITIEKDPAVVDARNQYDAAQKTFLKAQANVVCEKEGTCGSGAAGAGIAYREKVGIQEEARDTRDEALARLTAARADARAALSTAQTSAADAARTRLTGNRERLTELRDRLEADKAAHAAASKEDTGLLARLEALEEIAGDRPTLQTAHILLFLLFLSLELLPVLMKTLQVLGPETDYEKVAREDGEHRQRLDRERRDHELRTEQDRLRRAADAAIAGNQVVVDTQTEVMTRVLETWQQRAIEQAEEDLRHWVRDSGPVSPPGYAGTHQQNGVPGQRTP</sequence>
<proteinExistence type="predicted"/>
<keyword evidence="3" id="KW-1133">Transmembrane helix</keyword>
<keyword evidence="5" id="KW-1185">Reference proteome</keyword>
<feature type="transmembrane region" description="Helical" evidence="3">
    <location>
        <begin position="96"/>
        <end position="116"/>
    </location>
</feature>
<feature type="region of interest" description="Disordered" evidence="2">
    <location>
        <begin position="351"/>
        <end position="374"/>
    </location>
</feature>